<accession>A0AAD8IR54</accession>
<evidence type="ECO:0000259" key="5">
    <source>
        <dbReference type="PROSITE" id="PS50158"/>
    </source>
</evidence>
<dbReference type="InterPro" id="IPR036875">
    <property type="entry name" value="Znf_CCHC_sf"/>
</dbReference>
<dbReference type="Gene3D" id="3.30.70.330">
    <property type="match status" value="1"/>
</dbReference>
<keyword evidence="1" id="KW-0862">Zinc</keyword>
<gene>
    <name evidence="6" type="ORF">POM88_017856</name>
</gene>
<keyword evidence="1" id="KW-0863">Zinc-finger</keyword>
<dbReference type="SUPFAM" id="SSF57756">
    <property type="entry name" value="Retrovirus zinc finger-like domains"/>
    <property type="match status" value="1"/>
</dbReference>
<protein>
    <submittedName>
        <fullName evidence="6">Serine/arginine-rich splicing factor 4-like</fullName>
    </submittedName>
</protein>
<keyword evidence="1" id="KW-0479">Metal-binding</keyword>
<feature type="region of interest" description="Disordered" evidence="3">
    <location>
        <begin position="302"/>
        <end position="466"/>
    </location>
</feature>
<evidence type="ECO:0000313" key="6">
    <source>
        <dbReference type="EMBL" id="KAK1389678.1"/>
    </source>
</evidence>
<evidence type="ECO:0000256" key="1">
    <source>
        <dbReference type="PROSITE-ProRule" id="PRU00047"/>
    </source>
</evidence>
<dbReference type="InterPro" id="IPR001878">
    <property type="entry name" value="Znf_CCHC"/>
</dbReference>
<reference evidence="6" key="2">
    <citation type="submission" date="2023-05" db="EMBL/GenBank/DDBJ databases">
        <authorList>
            <person name="Schelkunov M.I."/>
        </authorList>
    </citation>
    <scope>NUCLEOTIDE SEQUENCE</scope>
    <source>
        <strain evidence="6">Hsosn_3</strain>
        <tissue evidence="6">Leaf</tissue>
    </source>
</reference>
<dbReference type="SMART" id="SM00360">
    <property type="entry name" value="RRM"/>
    <property type="match status" value="1"/>
</dbReference>
<keyword evidence="7" id="KW-1185">Reference proteome</keyword>
<feature type="compositionally biased region" description="Low complexity" evidence="3">
    <location>
        <begin position="399"/>
        <end position="423"/>
    </location>
</feature>
<dbReference type="Pfam" id="PF00098">
    <property type="entry name" value="zf-CCHC"/>
    <property type="match status" value="1"/>
</dbReference>
<reference evidence="6" key="1">
    <citation type="submission" date="2023-02" db="EMBL/GenBank/DDBJ databases">
        <title>Genome of toxic invasive species Heracleum sosnowskyi carries increased number of genes despite the absence of recent whole-genome duplications.</title>
        <authorList>
            <person name="Schelkunov M."/>
            <person name="Shtratnikova V."/>
            <person name="Makarenko M."/>
            <person name="Klepikova A."/>
            <person name="Omelchenko D."/>
            <person name="Novikova G."/>
            <person name="Obukhova E."/>
            <person name="Bogdanov V."/>
            <person name="Penin A."/>
            <person name="Logacheva M."/>
        </authorList>
    </citation>
    <scope>NUCLEOTIDE SEQUENCE</scope>
    <source>
        <strain evidence="6">Hsosn_3</strain>
        <tissue evidence="6">Leaf</tissue>
    </source>
</reference>
<dbReference type="PROSITE" id="PS50158">
    <property type="entry name" value="ZF_CCHC"/>
    <property type="match status" value="1"/>
</dbReference>
<dbReference type="PANTHER" id="PTHR48038">
    <property type="entry name" value="RIBONUCLEOPROTEIN RB97D"/>
    <property type="match status" value="1"/>
</dbReference>
<dbReference type="GO" id="GO:0003723">
    <property type="term" value="F:RNA binding"/>
    <property type="evidence" value="ECO:0007669"/>
    <property type="project" value="UniProtKB-UniRule"/>
</dbReference>
<dbReference type="GO" id="GO:0008270">
    <property type="term" value="F:zinc ion binding"/>
    <property type="evidence" value="ECO:0007669"/>
    <property type="project" value="UniProtKB-KW"/>
</dbReference>
<dbReference type="Proteomes" id="UP001237642">
    <property type="component" value="Unassembled WGS sequence"/>
</dbReference>
<feature type="domain" description="RRM" evidence="4">
    <location>
        <begin position="1"/>
        <end position="70"/>
    </location>
</feature>
<name>A0AAD8IR54_9APIA</name>
<feature type="compositionally biased region" description="Basic and acidic residues" evidence="3">
    <location>
        <begin position="76"/>
        <end position="95"/>
    </location>
</feature>
<feature type="compositionally biased region" description="Basic and acidic residues" evidence="3">
    <location>
        <begin position="191"/>
        <end position="205"/>
    </location>
</feature>
<evidence type="ECO:0000259" key="4">
    <source>
        <dbReference type="PROSITE" id="PS50102"/>
    </source>
</evidence>
<dbReference type="InterPro" id="IPR000504">
    <property type="entry name" value="RRM_dom"/>
</dbReference>
<proteinExistence type="predicted"/>
<evidence type="ECO:0000256" key="2">
    <source>
        <dbReference type="PROSITE-ProRule" id="PRU00176"/>
    </source>
</evidence>
<dbReference type="PANTHER" id="PTHR48038:SF2">
    <property type="entry name" value="OS02G0536400 PROTEIN"/>
    <property type="match status" value="1"/>
</dbReference>
<feature type="domain" description="CCHC-type" evidence="5">
    <location>
        <begin position="244"/>
        <end position="258"/>
    </location>
</feature>
<dbReference type="PROSITE" id="PS50102">
    <property type="entry name" value="RRM"/>
    <property type="match status" value="1"/>
</dbReference>
<dbReference type="AlphaFoldDB" id="A0AAD8IR54"/>
<dbReference type="InterPro" id="IPR012677">
    <property type="entry name" value="Nucleotide-bd_a/b_plait_sf"/>
</dbReference>
<feature type="compositionally biased region" description="Basic and acidic residues" evidence="3">
    <location>
        <begin position="328"/>
        <end position="356"/>
    </location>
</feature>
<dbReference type="SMART" id="SM00343">
    <property type="entry name" value="ZnF_C2HC"/>
    <property type="match status" value="1"/>
</dbReference>
<organism evidence="6 7">
    <name type="scientific">Heracleum sosnowskyi</name>
    <dbReference type="NCBI Taxonomy" id="360622"/>
    <lineage>
        <taxon>Eukaryota</taxon>
        <taxon>Viridiplantae</taxon>
        <taxon>Streptophyta</taxon>
        <taxon>Embryophyta</taxon>
        <taxon>Tracheophyta</taxon>
        <taxon>Spermatophyta</taxon>
        <taxon>Magnoliopsida</taxon>
        <taxon>eudicotyledons</taxon>
        <taxon>Gunneridae</taxon>
        <taxon>Pentapetalae</taxon>
        <taxon>asterids</taxon>
        <taxon>campanulids</taxon>
        <taxon>Apiales</taxon>
        <taxon>Apiaceae</taxon>
        <taxon>Apioideae</taxon>
        <taxon>apioid superclade</taxon>
        <taxon>Tordylieae</taxon>
        <taxon>Tordyliinae</taxon>
        <taxon>Heracleum</taxon>
    </lineage>
</organism>
<feature type="compositionally biased region" description="Polar residues" evidence="3">
    <location>
        <begin position="455"/>
        <end position="466"/>
    </location>
</feature>
<sequence length="679" mass="76326">MSLHMGNLSTRISRNELERVFRRFGRCNVQVKDKFGFVVYDFTADAEKALKTLRGKNICGEAITLSWSSRQPRPLESNRRIGRTHESQFERRRAGEGYGDQKLGSGDRRNYRITDKQTDVGDKRQKSVDLGKEARYCKDNVKVYIGKEHVVGNSLHFEGSTAEPIPLDHESEQVGKPINNAGLAFERYDPNHAENKKNDKDDLHHVTLSGASPTMTKSKEQKGTEQTSDKALKHPDNAKSLPTCYKCGKLGHKKLNCPTGEVSNRKVLSRNNRRHDDNNYYRGKGEDELRRQRFISENVLQRSRSSVAVRKHRNERKESSYGKHRTVRRDESSPLAMESHRSPREEHQEGSEEHRDGKRRRVDRPSPAKHQAKKVKVAESSPIHSDYTASRSRSHSKSASRFSSQSRLLLSKSASLSSNTTSHSRSHCSKFENPKMTLKSRTSSPASLSSPVSLGQTLPSSSKDLQMSQKMSLVNFAIHESEGDQRGQLGHAGSCDYNLYTASGSGENPSAVQSVQMDDDEDMNKTILDERDGYHAIIGDAQNGDNLSPLRLDEGPLVAGNLSTQDASVALDHPSIPTHNLHSEVSIGSHSSSSITTEEMSMVLKFYGLEQPEEQVSVEDYFGSARLWPWEMIYYRRLKKGPISVENYARRLSQNDEFGIVDKYVRSSSGWGDLSKDSS</sequence>
<feature type="region of interest" description="Disordered" evidence="3">
    <location>
        <begin position="70"/>
        <end position="126"/>
    </location>
</feature>
<evidence type="ECO:0000313" key="7">
    <source>
        <dbReference type="Proteomes" id="UP001237642"/>
    </source>
</evidence>
<feature type="compositionally biased region" description="Basic and acidic residues" evidence="3">
    <location>
        <begin position="217"/>
        <end position="237"/>
    </location>
</feature>
<feature type="compositionally biased region" description="Low complexity" evidence="3">
    <location>
        <begin position="440"/>
        <end position="454"/>
    </location>
</feature>
<dbReference type="Pfam" id="PF00076">
    <property type="entry name" value="RRM_1"/>
    <property type="match status" value="1"/>
</dbReference>
<dbReference type="EMBL" id="JAUIZM010000004">
    <property type="protein sequence ID" value="KAK1389678.1"/>
    <property type="molecule type" value="Genomic_DNA"/>
</dbReference>
<comment type="caution">
    <text evidence="6">The sequence shown here is derived from an EMBL/GenBank/DDBJ whole genome shotgun (WGS) entry which is preliminary data.</text>
</comment>
<dbReference type="InterPro" id="IPR035979">
    <property type="entry name" value="RBD_domain_sf"/>
</dbReference>
<feature type="compositionally biased region" description="Basic and acidic residues" evidence="3">
    <location>
        <begin position="105"/>
        <end position="126"/>
    </location>
</feature>
<evidence type="ECO:0000256" key="3">
    <source>
        <dbReference type="SAM" id="MobiDB-lite"/>
    </source>
</evidence>
<feature type="region of interest" description="Disordered" evidence="3">
    <location>
        <begin position="191"/>
        <end position="241"/>
    </location>
</feature>
<dbReference type="SUPFAM" id="SSF54928">
    <property type="entry name" value="RNA-binding domain, RBD"/>
    <property type="match status" value="1"/>
</dbReference>
<keyword evidence="2" id="KW-0694">RNA-binding</keyword>